<sequence>MRAKHEARYGSGDDDALGEIYDRASPHSDLSGRVKAVEEFEMLDPEQSEILRRRATMGDEQEAAEQEHEYKEALSHRQGSDEDIEGFITVGGEKTPSA</sequence>
<evidence type="ECO:0000313" key="2">
    <source>
        <dbReference type="Proteomes" id="UP001186974"/>
    </source>
</evidence>
<gene>
    <name evidence="1" type="ORF">LTS18_003758</name>
</gene>
<proteinExistence type="predicted"/>
<keyword evidence="2" id="KW-1185">Reference proteome</keyword>
<protein>
    <submittedName>
        <fullName evidence="1">Uncharacterized protein</fullName>
    </submittedName>
</protein>
<evidence type="ECO:0000313" key="1">
    <source>
        <dbReference type="EMBL" id="KAK3062582.1"/>
    </source>
</evidence>
<feature type="non-terminal residue" evidence="1">
    <location>
        <position position="98"/>
    </location>
</feature>
<reference evidence="1" key="1">
    <citation type="submission" date="2024-09" db="EMBL/GenBank/DDBJ databases">
        <title>Black Yeasts Isolated from many extreme environments.</title>
        <authorList>
            <person name="Coleine C."/>
            <person name="Stajich J.E."/>
            <person name="Selbmann L."/>
        </authorList>
    </citation>
    <scope>NUCLEOTIDE SEQUENCE</scope>
    <source>
        <strain evidence="1">CCFEE 5737</strain>
    </source>
</reference>
<organism evidence="1 2">
    <name type="scientific">Coniosporium uncinatum</name>
    <dbReference type="NCBI Taxonomy" id="93489"/>
    <lineage>
        <taxon>Eukaryota</taxon>
        <taxon>Fungi</taxon>
        <taxon>Dikarya</taxon>
        <taxon>Ascomycota</taxon>
        <taxon>Pezizomycotina</taxon>
        <taxon>Dothideomycetes</taxon>
        <taxon>Dothideomycetes incertae sedis</taxon>
        <taxon>Coniosporium</taxon>
    </lineage>
</organism>
<dbReference type="EMBL" id="JAWDJW010007222">
    <property type="protein sequence ID" value="KAK3062582.1"/>
    <property type="molecule type" value="Genomic_DNA"/>
</dbReference>
<name>A0ACC3D6W4_9PEZI</name>
<accession>A0ACC3D6W4</accession>
<dbReference type="Proteomes" id="UP001186974">
    <property type="component" value="Unassembled WGS sequence"/>
</dbReference>
<comment type="caution">
    <text evidence="1">The sequence shown here is derived from an EMBL/GenBank/DDBJ whole genome shotgun (WGS) entry which is preliminary data.</text>
</comment>